<dbReference type="Gene3D" id="3.40.50.1360">
    <property type="match status" value="1"/>
</dbReference>
<dbReference type="OrthoDB" id="9797223at2"/>
<dbReference type="InterPro" id="IPR014036">
    <property type="entry name" value="DeoR-like_C"/>
</dbReference>
<evidence type="ECO:0000259" key="4">
    <source>
        <dbReference type="PROSITE" id="PS51000"/>
    </source>
</evidence>
<keyword evidence="6" id="KW-1185">Reference proteome</keyword>
<keyword evidence="3" id="KW-0804">Transcription</keyword>
<organism evidence="5 6">
    <name type="scientific">Paenibacillus tyrfis</name>
    <dbReference type="NCBI Taxonomy" id="1501230"/>
    <lineage>
        <taxon>Bacteria</taxon>
        <taxon>Bacillati</taxon>
        <taxon>Bacillota</taxon>
        <taxon>Bacilli</taxon>
        <taxon>Bacillales</taxon>
        <taxon>Paenibacillaceae</taxon>
        <taxon>Paenibacillus</taxon>
    </lineage>
</organism>
<dbReference type="PANTHER" id="PTHR30363">
    <property type="entry name" value="HTH-TYPE TRANSCRIPTIONAL REGULATOR SRLR-RELATED"/>
    <property type="match status" value="1"/>
</dbReference>
<dbReference type="PROSITE" id="PS00894">
    <property type="entry name" value="HTH_DEOR_1"/>
    <property type="match status" value="1"/>
</dbReference>
<dbReference type="GO" id="GO:0003700">
    <property type="term" value="F:DNA-binding transcription factor activity"/>
    <property type="evidence" value="ECO:0007669"/>
    <property type="project" value="InterPro"/>
</dbReference>
<dbReference type="SUPFAM" id="SSF46785">
    <property type="entry name" value="Winged helix' DNA-binding domain"/>
    <property type="match status" value="1"/>
</dbReference>
<reference evidence="5 6" key="1">
    <citation type="submission" date="2014-06" db="EMBL/GenBank/DDBJ databases">
        <title>Draft genome sequence of Paenibacillus sp. MSt1.</title>
        <authorList>
            <person name="Aw Y.K."/>
            <person name="Ong K.S."/>
            <person name="Gan H.M."/>
            <person name="Lee S.M."/>
        </authorList>
    </citation>
    <scope>NUCLEOTIDE SEQUENCE [LARGE SCALE GENOMIC DNA]</scope>
    <source>
        <strain evidence="5 6">MSt1</strain>
    </source>
</reference>
<accession>A0A081P2G2</accession>
<dbReference type="InterPro" id="IPR001034">
    <property type="entry name" value="DeoR_HTH"/>
</dbReference>
<keyword evidence="2" id="KW-0238">DNA-binding</keyword>
<evidence type="ECO:0000313" key="5">
    <source>
        <dbReference type="EMBL" id="KEQ24885.1"/>
    </source>
</evidence>
<evidence type="ECO:0000256" key="2">
    <source>
        <dbReference type="ARBA" id="ARBA00023125"/>
    </source>
</evidence>
<dbReference type="InterPro" id="IPR036390">
    <property type="entry name" value="WH_DNA-bd_sf"/>
</dbReference>
<proteinExistence type="predicted"/>
<dbReference type="SMART" id="SM00420">
    <property type="entry name" value="HTH_DEOR"/>
    <property type="match status" value="1"/>
</dbReference>
<name>A0A081P2G2_9BACL</name>
<dbReference type="Proteomes" id="UP000028123">
    <property type="component" value="Unassembled WGS sequence"/>
</dbReference>
<dbReference type="SUPFAM" id="SSF100950">
    <property type="entry name" value="NagB/RpiA/CoA transferase-like"/>
    <property type="match status" value="1"/>
</dbReference>
<feature type="domain" description="HTH deoR-type" evidence="4">
    <location>
        <begin position="3"/>
        <end position="58"/>
    </location>
</feature>
<dbReference type="RefSeq" id="WP_036683999.1">
    <property type="nucleotide sequence ID" value="NZ_JNVM01000013.1"/>
</dbReference>
<dbReference type="EMBL" id="JNVM01000013">
    <property type="protein sequence ID" value="KEQ24885.1"/>
    <property type="molecule type" value="Genomic_DNA"/>
</dbReference>
<dbReference type="PROSITE" id="PS51000">
    <property type="entry name" value="HTH_DEOR_2"/>
    <property type="match status" value="1"/>
</dbReference>
<keyword evidence="1" id="KW-0805">Transcription regulation</keyword>
<dbReference type="PANTHER" id="PTHR30363:SF44">
    <property type="entry name" value="AGA OPERON TRANSCRIPTIONAL REPRESSOR-RELATED"/>
    <property type="match status" value="1"/>
</dbReference>
<dbReference type="InterPro" id="IPR050313">
    <property type="entry name" value="Carb_Metab_HTH_regulators"/>
</dbReference>
<dbReference type="InterPro" id="IPR037171">
    <property type="entry name" value="NagB/RpiA_transferase-like"/>
</dbReference>
<gene>
    <name evidence="5" type="ORF">ET33_05820</name>
</gene>
<evidence type="ECO:0000256" key="1">
    <source>
        <dbReference type="ARBA" id="ARBA00023015"/>
    </source>
</evidence>
<sequence length="255" mass="28733">MFAEQRHQAIIQKINREKSIKASDLMELFGVSFETVRRDLEHLEKAGYLKRVHGGAILKEWDYREEIPMTVREKAHLDGKNELSEIAARYVTEGQSIALDVSTTNTQFVKVLKKKIERLTVITNSLPIANELVPMPGYTIILIGGVIRNEEQGMIGDLAEEFASRFHADLFFMSMSGVTLTEGVTDYGFGEVQMKKIMLKNAKRTIALADSSKFEAVSLIKVCGCAEIERFVTDSNIDPAIVDKYKKHGVEIVYQ</sequence>
<dbReference type="GO" id="GO:0003677">
    <property type="term" value="F:DNA binding"/>
    <property type="evidence" value="ECO:0007669"/>
    <property type="project" value="UniProtKB-KW"/>
</dbReference>
<dbReference type="AlphaFoldDB" id="A0A081P2G2"/>
<dbReference type="InterPro" id="IPR036388">
    <property type="entry name" value="WH-like_DNA-bd_sf"/>
</dbReference>
<evidence type="ECO:0000256" key="3">
    <source>
        <dbReference type="ARBA" id="ARBA00023163"/>
    </source>
</evidence>
<comment type="caution">
    <text evidence="5">The sequence shown here is derived from an EMBL/GenBank/DDBJ whole genome shotgun (WGS) entry which is preliminary data.</text>
</comment>
<dbReference type="Gene3D" id="1.10.10.10">
    <property type="entry name" value="Winged helix-like DNA-binding domain superfamily/Winged helix DNA-binding domain"/>
    <property type="match status" value="1"/>
</dbReference>
<dbReference type="Pfam" id="PF08220">
    <property type="entry name" value="HTH_DeoR"/>
    <property type="match status" value="1"/>
</dbReference>
<dbReference type="PRINTS" id="PR00037">
    <property type="entry name" value="HTHLACR"/>
</dbReference>
<evidence type="ECO:0000313" key="6">
    <source>
        <dbReference type="Proteomes" id="UP000028123"/>
    </source>
</evidence>
<dbReference type="Pfam" id="PF00455">
    <property type="entry name" value="DeoRC"/>
    <property type="match status" value="1"/>
</dbReference>
<dbReference type="SMART" id="SM01134">
    <property type="entry name" value="DeoRC"/>
    <property type="match status" value="1"/>
</dbReference>
<protein>
    <submittedName>
        <fullName evidence="5">DeoR faimly transcriptional regulator</fullName>
    </submittedName>
</protein>
<dbReference type="InterPro" id="IPR018356">
    <property type="entry name" value="Tscrpt_reg_HTH_DeoR_CS"/>
</dbReference>
<dbReference type="eggNOG" id="COG1349">
    <property type="taxonomic scope" value="Bacteria"/>
</dbReference>